<protein>
    <submittedName>
        <fullName evidence="2">Glycerophosphoryl diester phosphodiesterase</fullName>
    </submittedName>
</protein>
<reference evidence="2 3" key="1">
    <citation type="submission" date="2017-05" db="EMBL/GenBank/DDBJ databases">
        <authorList>
            <person name="Varghese N."/>
            <person name="Submissions S."/>
        </authorList>
    </citation>
    <scope>NUCLEOTIDE SEQUENCE [LARGE SCALE GENOMIC DNA]</scope>
    <source>
        <strain evidence="2 3">DSM 26001</strain>
    </source>
</reference>
<dbReference type="NCBIfam" id="NF006989">
    <property type="entry name" value="PRK09454.1"/>
    <property type="match status" value="1"/>
</dbReference>
<evidence type="ECO:0000313" key="3">
    <source>
        <dbReference type="Proteomes" id="UP001158049"/>
    </source>
</evidence>
<organism evidence="2 3">
    <name type="scientific">Noviherbaspirillum suwonense</name>
    <dbReference type="NCBI Taxonomy" id="1224511"/>
    <lineage>
        <taxon>Bacteria</taxon>
        <taxon>Pseudomonadati</taxon>
        <taxon>Pseudomonadota</taxon>
        <taxon>Betaproteobacteria</taxon>
        <taxon>Burkholderiales</taxon>
        <taxon>Oxalobacteraceae</taxon>
        <taxon>Noviherbaspirillum</taxon>
    </lineage>
</organism>
<proteinExistence type="predicted"/>
<dbReference type="RefSeq" id="WP_283444655.1">
    <property type="nucleotide sequence ID" value="NZ_FXUL01000023.1"/>
</dbReference>
<dbReference type="EMBL" id="FXUL01000023">
    <property type="protein sequence ID" value="SMP75689.1"/>
    <property type="molecule type" value="Genomic_DNA"/>
</dbReference>
<dbReference type="Gene3D" id="3.20.20.190">
    <property type="entry name" value="Phosphatidylinositol (PI) phosphodiesterase"/>
    <property type="match status" value="1"/>
</dbReference>
<evidence type="ECO:0000259" key="1">
    <source>
        <dbReference type="PROSITE" id="PS51704"/>
    </source>
</evidence>
<dbReference type="PANTHER" id="PTHR46211:SF1">
    <property type="entry name" value="GLYCEROPHOSPHODIESTER PHOSPHODIESTERASE, CYTOPLASMIC"/>
    <property type="match status" value="1"/>
</dbReference>
<dbReference type="InterPro" id="IPR030395">
    <property type="entry name" value="GP_PDE_dom"/>
</dbReference>
<name>A0ABY1QNF2_9BURK</name>
<accession>A0ABY1QNF2</accession>
<feature type="domain" description="GP-PDE" evidence="1">
    <location>
        <begin position="5"/>
        <end position="246"/>
    </location>
</feature>
<sequence>MWPYPRIIAHRGGGTLAPENTIAGLRCGLEHGYRAAEFDVMLSADGVPVLMHDPAFGRTVPGIGNVSETSAALLATMDAGSWFGPKFAGEPVPSFAEVIAFCHENGIWMNAEIKPSPGYAAETGRAAAALLKQALAEQGGQRLMPLFSSFSPEALMAARDIAPEIPRGLLIGQVPDDWQARLEQVGATALHTNYKNLKEEQAKAVKDAGFGLFCYTVDDPAIARRLLDWGVDAFCTDRVDLIAADFATR</sequence>
<comment type="caution">
    <text evidence="2">The sequence shown here is derived from an EMBL/GenBank/DDBJ whole genome shotgun (WGS) entry which is preliminary data.</text>
</comment>
<evidence type="ECO:0000313" key="2">
    <source>
        <dbReference type="EMBL" id="SMP75689.1"/>
    </source>
</evidence>
<keyword evidence="3" id="KW-1185">Reference proteome</keyword>
<dbReference type="Proteomes" id="UP001158049">
    <property type="component" value="Unassembled WGS sequence"/>
</dbReference>
<dbReference type="PANTHER" id="PTHR46211">
    <property type="entry name" value="GLYCEROPHOSPHORYL DIESTER PHOSPHODIESTERASE"/>
    <property type="match status" value="1"/>
</dbReference>
<dbReference type="Pfam" id="PF03009">
    <property type="entry name" value="GDPD"/>
    <property type="match status" value="1"/>
</dbReference>
<dbReference type="CDD" id="cd08562">
    <property type="entry name" value="GDPD_EcUgpQ_like"/>
    <property type="match status" value="1"/>
</dbReference>
<gene>
    <name evidence="2" type="ORF">SAMN06295970_12335</name>
</gene>
<dbReference type="InterPro" id="IPR017946">
    <property type="entry name" value="PLC-like_Pdiesterase_TIM-brl"/>
</dbReference>
<dbReference type="PROSITE" id="PS51704">
    <property type="entry name" value="GP_PDE"/>
    <property type="match status" value="1"/>
</dbReference>
<dbReference type="SUPFAM" id="SSF51695">
    <property type="entry name" value="PLC-like phosphodiesterases"/>
    <property type="match status" value="1"/>
</dbReference>